<evidence type="ECO:0000313" key="2">
    <source>
        <dbReference type="Proteomes" id="UP000594364"/>
    </source>
</evidence>
<keyword evidence="2" id="KW-1185">Reference proteome</keyword>
<organism evidence="1 2">
    <name type="scientific">Epichloe festucae (strain Fl1)</name>
    <dbReference type="NCBI Taxonomy" id="877507"/>
    <lineage>
        <taxon>Eukaryota</taxon>
        <taxon>Fungi</taxon>
        <taxon>Dikarya</taxon>
        <taxon>Ascomycota</taxon>
        <taxon>Pezizomycotina</taxon>
        <taxon>Sordariomycetes</taxon>
        <taxon>Hypocreomycetidae</taxon>
        <taxon>Hypocreales</taxon>
        <taxon>Clavicipitaceae</taxon>
        <taxon>Epichloe</taxon>
    </lineage>
</organism>
<evidence type="ECO:0000313" key="1">
    <source>
        <dbReference type="EMBL" id="QPG93992.1"/>
    </source>
</evidence>
<protein>
    <submittedName>
        <fullName evidence="1">Uncharacterized protein</fullName>
    </submittedName>
</protein>
<accession>A0A7S9PSE3</accession>
<name>A0A7S9PSE3_EPIFF</name>
<reference evidence="1 2" key="1">
    <citation type="journal article" date="2018" name="PLoS Genet.">
        <title>Repeat elements organise 3D genome structure and mediate transcription in the filamentous fungus Epichloe festucae.</title>
        <authorList>
            <person name="Winter D.J."/>
            <person name="Ganley A.R.D."/>
            <person name="Young C.A."/>
            <person name="Liachko I."/>
            <person name="Schardl C.L."/>
            <person name="Dupont P.Y."/>
            <person name="Berry D."/>
            <person name="Ram A."/>
            <person name="Scott B."/>
            <person name="Cox M.P."/>
        </authorList>
    </citation>
    <scope>NUCLEOTIDE SEQUENCE [LARGE SCALE GENOMIC DNA]</scope>
    <source>
        <strain evidence="1 2">Fl1</strain>
    </source>
</reference>
<proteinExistence type="predicted"/>
<sequence>MSLKGGFGKASKICTNAALVHHKVSELAKKGYQTEHFFEGQMVKKLLETAIMGALPNINVGGIGVTPVLKAALLAEDKLLAGWNKVYPATAKLNNFLRTLNGKVE</sequence>
<gene>
    <name evidence="1" type="ORF">C2857_003934</name>
</gene>
<dbReference type="Proteomes" id="UP000594364">
    <property type="component" value="Chromosome 1"/>
</dbReference>
<dbReference type="EMBL" id="CP031385">
    <property type="protein sequence ID" value="QPG93992.1"/>
    <property type="molecule type" value="Genomic_DNA"/>
</dbReference>
<dbReference type="AlphaFoldDB" id="A0A7S9PSE3"/>